<dbReference type="eggNOG" id="COG1502">
    <property type="taxonomic scope" value="Bacteria"/>
</dbReference>
<evidence type="ECO:0000313" key="2">
    <source>
        <dbReference type="Proteomes" id="UP000001692"/>
    </source>
</evidence>
<protein>
    <submittedName>
        <fullName evidence="1">Uncharacterized protein</fullName>
    </submittedName>
</protein>
<keyword evidence="2" id="KW-1185">Reference proteome</keyword>
<reference evidence="1 2" key="1">
    <citation type="journal article" date="2008" name="Genome Res.">
        <title>Genome sequence of the beta-rhizobium Cupriavidus taiwanensis and comparative genomics of rhizobia.</title>
        <authorList>
            <person name="Amadou C."/>
            <person name="Pascal G."/>
            <person name="Mangenot S."/>
            <person name="Glew M."/>
            <person name="Bontemps C."/>
            <person name="Capela D."/>
            <person name="Carrere S."/>
            <person name="Cruveiller S."/>
            <person name="Dossat C."/>
            <person name="Lajus A."/>
            <person name="Marchetti M."/>
            <person name="Poinsot V."/>
            <person name="Rouy Z."/>
            <person name="Servin B."/>
            <person name="Saad M."/>
            <person name="Schenowitz C."/>
            <person name="Barbe V."/>
            <person name="Batut J."/>
            <person name="Medigue C."/>
            <person name="Masson-Boivin C."/>
        </authorList>
    </citation>
    <scope>NUCLEOTIDE SEQUENCE [LARGE SCALE GENOMIC DNA]</scope>
    <source>
        <strain evidence="2">DSM 17343 / BCRC 17206 / CCUG 44338 / CIP 107171 / LMG 19424 / R1</strain>
    </source>
</reference>
<sequence>MVITSGSRRALALWLHTAHGRDDGRVREGRQTCDPKTVRRRRYRPQPFVIGAPYNGFSALGPSQKSLKNPICKALGDRITRAIYDGKPFHVYMVLPVHPEGTLDTINIMTHSI</sequence>
<accession>B3R9S0</accession>
<dbReference type="AlphaFoldDB" id="B3R9S0"/>
<proteinExistence type="predicted"/>
<dbReference type="HOGENOM" id="CLU_2129308_0_0_4"/>
<dbReference type="EMBL" id="CU633750">
    <property type="protein sequence ID" value="CAQ71645.1"/>
    <property type="molecule type" value="Genomic_DNA"/>
</dbReference>
<dbReference type="Proteomes" id="UP000001692">
    <property type="component" value="Chromosome 2"/>
</dbReference>
<dbReference type="KEGG" id="cti:RALTA_B1037"/>
<gene>
    <name evidence="1" type="ordered locus">RALTA_B1037</name>
</gene>
<organism evidence="1 2">
    <name type="scientific">Cupriavidus taiwanensis (strain DSM 17343 / BCRC 17206 / CCUG 44338 / CIP 107171 / LMG 19424 / R1)</name>
    <name type="common">Ralstonia taiwanensis (strain LMG 19424)</name>
    <dbReference type="NCBI Taxonomy" id="977880"/>
    <lineage>
        <taxon>Bacteria</taxon>
        <taxon>Pseudomonadati</taxon>
        <taxon>Pseudomonadota</taxon>
        <taxon>Betaproteobacteria</taxon>
        <taxon>Burkholderiales</taxon>
        <taxon>Burkholderiaceae</taxon>
        <taxon>Cupriavidus</taxon>
    </lineage>
</organism>
<evidence type="ECO:0000313" key="1">
    <source>
        <dbReference type="EMBL" id="CAQ71645.1"/>
    </source>
</evidence>
<name>B3R9S0_CUPTR</name>